<evidence type="ECO:0000256" key="3">
    <source>
        <dbReference type="ARBA" id="ARBA00004514"/>
    </source>
</evidence>
<keyword evidence="14" id="KW-0175">Coiled coil</keyword>
<evidence type="ECO:0000256" key="12">
    <source>
        <dbReference type="ARBA" id="ARBA00022837"/>
    </source>
</evidence>
<dbReference type="GO" id="GO:0005829">
    <property type="term" value="C:cytosol"/>
    <property type="evidence" value="ECO:0007669"/>
    <property type="project" value="UniProtKB-SubCell"/>
</dbReference>
<feature type="region of interest" description="Disordered" evidence="17">
    <location>
        <begin position="735"/>
        <end position="773"/>
    </location>
</feature>
<dbReference type="CDD" id="cd06224">
    <property type="entry name" value="REM"/>
    <property type="match status" value="1"/>
</dbReference>
<keyword evidence="12" id="KW-0106">Calcium</keyword>
<dbReference type="RefSeq" id="XP_042565736.1">
    <property type="nucleotide sequence ID" value="XM_042709802.1"/>
</dbReference>
<dbReference type="CDD" id="cd00155">
    <property type="entry name" value="RasGEF"/>
    <property type="match status" value="1"/>
</dbReference>
<evidence type="ECO:0000259" key="21">
    <source>
        <dbReference type="PROSITE" id="PS50222"/>
    </source>
</evidence>
<evidence type="ECO:0000259" key="18">
    <source>
        <dbReference type="PROSITE" id="PS50009"/>
    </source>
</evidence>
<keyword evidence="9" id="KW-0221">Differentiation</keyword>
<keyword evidence="5 16" id="KW-0344">Guanine-nucleotide releasing factor</keyword>
<dbReference type="InterPro" id="IPR002048">
    <property type="entry name" value="EF_hand_dom"/>
</dbReference>
<dbReference type="InterPro" id="IPR008937">
    <property type="entry name" value="Ras-like_GEF"/>
</dbReference>
<dbReference type="GO" id="GO:0005085">
    <property type="term" value="F:guanyl-nucleotide exchange factor activity"/>
    <property type="evidence" value="ECO:0007669"/>
    <property type="project" value="UniProtKB-KW"/>
</dbReference>
<dbReference type="Pfam" id="PF00130">
    <property type="entry name" value="C1_1"/>
    <property type="match status" value="1"/>
</dbReference>
<feature type="compositionally biased region" description="Low complexity" evidence="17">
    <location>
        <begin position="654"/>
        <end position="693"/>
    </location>
</feature>
<protein>
    <recommendedName>
        <fullName evidence="15">RAS guanyl-releasing protein 1</fullName>
    </recommendedName>
</protein>
<comment type="subcellular location">
    <subcellularLocation>
        <location evidence="3">Cytoplasm</location>
        <location evidence="3">Cytosol</location>
    </subcellularLocation>
    <subcellularLocation>
        <location evidence="2">Endoplasmic reticulum membrane</location>
        <topology evidence="2">Peripheral membrane protein</topology>
    </subcellularLocation>
    <subcellularLocation>
        <location evidence="1">Golgi apparatus membrane</location>
        <topology evidence="1">Peripheral membrane protein</topology>
    </subcellularLocation>
</comment>
<evidence type="ECO:0000256" key="5">
    <source>
        <dbReference type="ARBA" id="ARBA00022658"/>
    </source>
</evidence>
<dbReference type="PANTHER" id="PTHR23113:SF174">
    <property type="entry name" value="RAS GUANYL-RELEASING PROTEIN 1"/>
    <property type="match status" value="1"/>
</dbReference>
<feature type="domain" description="Ras-GEF" evidence="18">
    <location>
        <begin position="258"/>
        <end position="489"/>
    </location>
</feature>
<evidence type="ECO:0000256" key="10">
    <source>
        <dbReference type="ARBA" id="ARBA00022824"/>
    </source>
</evidence>
<dbReference type="GO" id="GO:0030154">
    <property type="term" value="P:cell differentiation"/>
    <property type="evidence" value="ECO:0007669"/>
    <property type="project" value="UniProtKB-KW"/>
</dbReference>
<feature type="domain" description="EF-hand" evidence="21">
    <location>
        <begin position="523"/>
        <end position="558"/>
    </location>
</feature>
<dbReference type="PROSITE" id="PS50009">
    <property type="entry name" value="RASGEF_CAT"/>
    <property type="match status" value="1"/>
</dbReference>
<dbReference type="GO" id="GO:0000139">
    <property type="term" value="C:Golgi membrane"/>
    <property type="evidence" value="ECO:0007669"/>
    <property type="project" value="UniProtKB-SubCell"/>
</dbReference>
<evidence type="ECO:0000313" key="23">
    <source>
        <dbReference type="RefSeq" id="XP_042565736.1"/>
    </source>
</evidence>
<evidence type="ECO:0000256" key="11">
    <source>
        <dbReference type="ARBA" id="ARBA00022833"/>
    </source>
</evidence>
<keyword evidence="22" id="KW-1185">Reference proteome</keyword>
<keyword evidence="13" id="KW-0333">Golgi apparatus</keyword>
<evidence type="ECO:0000256" key="14">
    <source>
        <dbReference type="ARBA" id="ARBA00023054"/>
    </source>
</evidence>
<dbReference type="GO" id="GO:0007265">
    <property type="term" value="P:Ras protein signal transduction"/>
    <property type="evidence" value="ECO:0007669"/>
    <property type="project" value="TreeGrafter"/>
</dbReference>
<feature type="domain" description="N-terminal Ras-GEF" evidence="20">
    <location>
        <begin position="106"/>
        <end position="230"/>
    </location>
</feature>
<dbReference type="KEGG" id="char:105909226"/>
<feature type="region of interest" description="Disordered" evidence="17">
    <location>
        <begin position="647"/>
        <end position="704"/>
    </location>
</feature>
<evidence type="ECO:0000256" key="13">
    <source>
        <dbReference type="ARBA" id="ARBA00023034"/>
    </source>
</evidence>
<dbReference type="InterPro" id="IPR000651">
    <property type="entry name" value="Ras-like_Gua-exchang_fac_N"/>
</dbReference>
<reference evidence="23" key="1">
    <citation type="submission" date="2025-08" db="UniProtKB">
        <authorList>
            <consortium name="RefSeq"/>
        </authorList>
    </citation>
    <scope>IDENTIFICATION</scope>
</reference>
<keyword evidence="11" id="KW-0862">Zinc</keyword>
<accession>A0A8M1KNU9</accession>
<evidence type="ECO:0000256" key="2">
    <source>
        <dbReference type="ARBA" id="ARBA00004406"/>
    </source>
</evidence>
<dbReference type="Pfam" id="PF00617">
    <property type="entry name" value="RasGEF"/>
    <property type="match status" value="1"/>
</dbReference>
<feature type="compositionally biased region" description="Low complexity" evidence="17">
    <location>
        <begin position="760"/>
        <end position="773"/>
    </location>
</feature>
<dbReference type="GO" id="GO:0005789">
    <property type="term" value="C:endoplasmic reticulum membrane"/>
    <property type="evidence" value="ECO:0007669"/>
    <property type="project" value="UniProtKB-SubCell"/>
</dbReference>
<evidence type="ECO:0000256" key="8">
    <source>
        <dbReference type="ARBA" id="ARBA00022771"/>
    </source>
</evidence>
<evidence type="ECO:0000256" key="7">
    <source>
        <dbReference type="ARBA" id="ARBA00022737"/>
    </source>
</evidence>
<dbReference type="SMART" id="SM00109">
    <property type="entry name" value="C1"/>
    <property type="match status" value="1"/>
</dbReference>
<dbReference type="PROSITE" id="PS00479">
    <property type="entry name" value="ZF_DAG_PE_1"/>
    <property type="match status" value="1"/>
</dbReference>
<evidence type="ECO:0000259" key="20">
    <source>
        <dbReference type="PROSITE" id="PS50212"/>
    </source>
</evidence>
<evidence type="ECO:0000256" key="9">
    <source>
        <dbReference type="ARBA" id="ARBA00022782"/>
    </source>
</evidence>
<dbReference type="GO" id="GO:0008270">
    <property type="term" value="F:zinc ion binding"/>
    <property type="evidence" value="ECO:0007669"/>
    <property type="project" value="UniProtKB-KW"/>
</dbReference>
<dbReference type="Proteomes" id="UP000515152">
    <property type="component" value="Chromosome 14"/>
</dbReference>
<evidence type="ECO:0000256" key="1">
    <source>
        <dbReference type="ARBA" id="ARBA00004395"/>
    </source>
</evidence>
<keyword evidence="8" id="KW-0863">Zinc-finger</keyword>
<dbReference type="GeneID" id="105909226"/>
<dbReference type="AlphaFoldDB" id="A0A8M1KNU9"/>
<feature type="domain" description="Phorbol-ester/DAG-type" evidence="19">
    <location>
        <begin position="594"/>
        <end position="644"/>
    </location>
</feature>
<keyword evidence="7" id="KW-0677">Repeat</keyword>
<evidence type="ECO:0000256" key="6">
    <source>
        <dbReference type="ARBA" id="ARBA00022723"/>
    </source>
</evidence>
<evidence type="ECO:0000259" key="19">
    <source>
        <dbReference type="PROSITE" id="PS50081"/>
    </source>
</evidence>
<dbReference type="OrthoDB" id="546434at2759"/>
<keyword evidence="10" id="KW-0256">Endoplasmic reticulum</keyword>
<evidence type="ECO:0000256" key="16">
    <source>
        <dbReference type="PROSITE-ProRule" id="PRU00168"/>
    </source>
</evidence>
<evidence type="ECO:0000256" key="4">
    <source>
        <dbReference type="ARBA" id="ARBA00009566"/>
    </source>
</evidence>
<name>A0A8M1KNU9_CLUHA</name>
<sequence length="881" mass="98405">MSEQWCAPRARPRAAAREALPCHRDEMPAVSDANMDSLVGPLVAQYLSMGYQSQENLPNGCPGPNAQEKDTSHAAPVCPPRTRAPAPQPLQPHLAQVTRGKVMMSLGQFTKGGTWDQLIQACVQSFDAEGSVCRSSHLLNITLTMHRLLISSKSLLDRLLALCKSAVENERHAECQKICYLIRYWIREFWPMFRLHGYLAESLVKFQEVMQEHGQERLCPLLETKWINERDWSRKASQRIKANYSKKRKVSLLFDHLEPEELAEHLTFLEFKSFCRISFVEYQNYVRDGGLKENPLMQRSIALCNGISQWVQLMVLSRPTAPLRAEVFTKFIHVAKKLRVMHNFNTLMAVVGGLCHSAISRLKDTSSHVPAEVTKVLNEMTDLLSSSSNYESYRQVYSRCTGFKLPILGVHLKQLITVNEACPDYKDADKVNVQKLQALYNHISELVQLQQNPPRVDANKDLVHLLTLSLDLYYTEDDIYELSYVREPKNCKAPPATPSRPPVVVDWASGVAPKPDPKTISKHVQRMVDSVFKNYDHDENGFISQEDFEKIAASFPFSFCVMDKEKEGLVSREEIMAYFMRASVICSKLGLGFVHNFQETTYMKPTFCDNCSGFLWGVIKQGYRCRDCGMNCHKLCKDQVAFECKKNARPSGPPDSTSTTPTSTSTSTTPTSAVPTSAAPTSAAPATPAAPGPRGQEASDDCPFTYPPEEAVSIAVTTPCLSPCSPSRRRLRLPLTLAKPPGVHRATQTDVPHLTPEPSRPAQAPALLAPSSAPLSPCPGPLSPCPSPVPVRKKAYAKWENRVSTILPSEEERSENKPSYEHLERCVCVCVCVCQENESLKKKNASLCRKLKDAETEVNILKTLMRSHALHPVDEDSSSSS</sequence>
<keyword evidence="6" id="KW-0479">Metal-binding</keyword>
<dbReference type="PROSITE" id="PS50222">
    <property type="entry name" value="EF_HAND_2"/>
    <property type="match status" value="1"/>
</dbReference>
<dbReference type="FunFam" id="3.30.60.20:FF:000023">
    <property type="entry name" value="RAS guanyl-releasing protein 1 isoform X1"/>
    <property type="match status" value="1"/>
</dbReference>
<dbReference type="PROSITE" id="PS00018">
    <property type="entry name" value="EF_HAND_1"/>
    <property type="match status" value="1"/>
</dbReference>
<evidence type="ECO:0000256" key="17">
    <source>
        <dbReference type="SAM" id="MobiDB-lite"/>
    </source>
</evidence>
<dbReference type="GO" id="GO:0005886">
    <property type="term" value="C:plasma membrane"/>
    <property type="evidence" value="ECO:0007669"/>
    <property type="project" value="TreeGrafter"/>
</dbReference>
<dbReference type="GO" id="GO:0005509">
    <property type="term" value="F:calcium ion binding"/>
    <property type="evidence" value="ECO:0007669"/>
    <property type="project" value="InterPro"/>
</dbReference>
<dbReference type="FunFam" id="1.10.238.10:FF:000051">
    <property type="entry name" value="Ras guanyl-releasing protein 3 isoform 1"/>
    <property type="match status" value="1"/>
</dbReference>
<gene>
    <name evidence="23" type="primary">LOC105909226</name>
</gene>
<dbReference type="SMART" id="SM00147">
    <property type="entry name" value="RasGEF"/>
    <property type="match status" value="1"/>
</dbReference>
<dbReference type="InterPro" id="IPR018247">
    <property type="entry name" value="EF_Hand_1_Ca_BS"/>
</dbReference>
<dbReference type="FunFam" id="1.10.840.10:FF:000003">
    <property type="entry name" value="Ras guanyl-releasing protein 3 isoform 1"/>
    <property type="match status" value="1"/>
</dbReference>
<dbReference type="PANTHER" id="PTHR23113">
    <property type="entry name" value="GUANINE NUCLEOTIDE EXCHANGE FACTOR"/>
    <property type="match status" value="1"/>
</dbReference>
<dbReference type="PROSITE" id="PS50081">
    <property type="entry name" value="ZF_DAG_PE_2"/>
    <property type="match status" value="1"/>
</dbReference>
<dbReference type="SMART" id="SM00229">
    <property type="entry name" value="RasGEFN"/>
    <property type="match status" value="1"/>
</dbReference>
<organism evidence="22 23">
    <name type="scientific">Clupea harengus</name>
    <name type="common">Atlantic herring</name>
    <dbReference type="NCBI Taxonomy" id="7950"/>
    <lineage>
        <taxon>Eukaryota</taxon>
        <taxon>Metazoa</taxon>
        <taxon>Chordata</taxon>
        <taxon>Craniata</taxon>
        <taxon>Vertebrata</taxon>
        <taxon>Euteleostomi</taxon>
        <taxon>Actinopterygii</taxon>
        <taxon>Neopterygii</taxon>
        <taxon>Teleostei</taxon>
        <taxon>Clupei</taxon>
        <taxon>Clupeiformes</taxon>
        <taxon>Clupeoidei</taxon>
        <taxon>Clupeidae</taxon>
        <taxon>Clupea</taxon>
    </lineage>
</organism>
<comment type="similarity">
    <text evidence="4">Belongs to the RASGRP family.</text>
</comment>
<dbReference type="PROSITE" id="PS50212">
    <property type="entry name" value="RASGEF_NTER"/>
    <property type="match status" value="1"/>
</dbReference>
<dbReference type="InterPro" id="IPR002219">
    <property type="entry name" value="PKC_DAG/PE"/>
</dbReference>
<feature type="region of interest" description="Disordered" evidence="17">
    <location>
        <begin position="57"/>
        <end position="89"/>
    </location>
</feature>
<evidence type="ECO:0000313" key="22">
    <source>
        <dbReference type="Proteomes" id="UP000515152"/>
    </source>
</evidence>
<proteinExistence type="inferred from homology"/>
<dbReference type="InterPro" id="IPR001895">
    <property type="entry name" value="RASGEF_cat_dom"/>
</dbReference>
<evidence type="ECO:0000256" key="15">
    <source>
        <dbReference type="ARBA" id="ARBA00041172"/>
    </source>
</evidence>